<keyword evidence="4" id="KW-0539">Nucleus</keyword>
<feature type="region of interest" description="Disordered" evidence="6">
    <location>
        <begin position="741"/>
        <end position="795"/>
    </location>
</feature>
<feature type="compositionally biased region" description="Basic and acidic residues" evidence="6">
    <location>
        <begin position="295"/>
        <end position="305"/>
    </location>
</feature>
<reference evidence="8" key="1">
    <citation type="submission" date="2021-03" db="EMBL/GenBank/DDBJ databases">
        <title>Comparative genomics and phylogenomic investigation of the class Geoglossomycetes provide insights into ecological specialization and systematics.</title>
        <authorList>
            <person name="Melie T."/>
            <person name="Pirro S."/>
            <person name="Miller A.N."/>
            <person name="Quandt A."/>
        </authorList>
    </citation>
    <scope>NUCLEOTIDE SEQUENCE</scope>
    <source>
        <strain evidence="8">CAQ_001_2017</strain>
    </source>
</reference>
<dbReference type="GO" id="GO:0005634">
    <property type="term" value="C:nucleus"/>
    <property type="evidence" value="ECO:0007669"/>
    <property type="project" value="UniProtKB-SubCell"/>
</dbReference>
<evidence type="ECO:0000256" key="2">
    <source>
        <dbReference type="ARBA" id="ARBA00006403"/>
    </source>
</evidence>
<feature type="region of interest" description="Disordered" evidence="6">
    <location>
        <begin position="1"/>
        <end position="40"/>
    </location>
</feature>
<comment type="caution">
    <text evidence="8">The sequence shown here is derived from an EMBL/GenBank/DDBJ whole genome shotgun (WGS) entry which is preliminary data.</text>
</comment>
<sequence>MPPQASSRKRPAPGSSPTIQQSSTSLHLPPGSTSPPLTDEQFFKWGQNAAANTSSYPEPAAAYSANLYHGVTGNMTSMAQAAQTANTQRPTSTPSSPSNQLARRSMNQSLVSRGPRAFNSNANAAPWPGDFGDEAGLELQGTSGWINNDEHLEQRALQAKREAQAKRKQIPPFVQKLSSFLDQSKNTDLIRWSDSGDSFIVLDEDEFAKTLIPELFKHNNYASFVRQLNMYGFHKKVGLSDNSMKASERKNKSPSEYHNPYFKRGHPDLLWLINKPKNSQASHRDGKKSGRKGGVKTEEGDRGSDDDVSGDDRDEFSKGQLGQHDTSRSIASGGGGGGGSGGSRGLIAPSEAGGIMAKRELADVRSQLESIRQHQKVISTHINRLRKDHNQLYEQAVAFQTLHDRHESSINAILTFLATVYNRSLEGHGGQNFATMFGNAIPHDTQGQGNVVDVGDVGDQSPENQVQRRFRRQPLMLTAPPSSGQTGESGRVSTVSPAASGSSAQAFQALYDQSQQSPYLQSNQAQVATQPGAIEELFESRSSAQSANSPPIKPDAGAQSTPQDMPQKDILSIINSANASNNIQGVRYDFPTVLSHYETSNGNSPLTPKQRNAMLHLIANNTNASAAGTNNALLSSTPPPVPSLDRFGNTQQEIDMLAKLQAEQDTKVQNLASMVQPLSPTGEIPGLTDGQYYNGQGLDGGPGALDLDQFFNSGDYFPNQGNGDMDFVTDVGLGDGANIFDGTADGDGGANNDDNDRIVEALDSSESTSPSNTIHTIEDKTPEEIGSPSKRRRRG</sequence>
<dbReference type="AlphaFoldDB" id="A0A9P8LB88"/>
<evidence type="ECO:0000256" key="6">
    <source>
        <dbReference type="SAM" id="MobiDB-lite"/>
    </source>
</evidence>
<dbReference type="PRINTS" id="PR00056">
    <property type="entry name" value="HSFDOMAIN"/>
</dbReference>
<gene>
    <name evidence="8" type="ORF">GP486_004405</name>
</gene>
<feature type="region of interest" description="Disordered" evidence="6">
    <location>
        <begin position="539"/>
        <end position="564"/>
    </location>
</feature>
<dbReference type="SUPFAM" id="SSF46785">
    <property type="entry name" value="Winged helix' DNA-binding domain"/>
    <property type="match status" value="1"/>
</dbReference>
<accession>A0A9P8LB88</accession>
<proteinExistence type="inferred from homology"/>
<protein>
    <recommendedName>
        <fullName evidence="7">HSF-type DNA-binding domain-containing protein</fullName>
    </recommendedName>
</protein>
<evidence type="ECO:0000256" key="4">
    <source>
        <dbReference type="ARBA" id="ARBA00023242"/>
    </source>
</evidence>
<dbReference type="InterPro" id="IPR036390">
    <property type="entry name" value="WH_DNA-bd_sf"/>
</dbReference>
<evidence type="ECO:0000256" key="1">
    <source>
        <dbReference type="ARBA" id="ARBA00004123"/>
    </source>
</evidence>
<name>A0A9P8LB88_9PEZI</name>
<evidence type="ECO:0000313" key="8">
    <source>
        <dbReference type="EMBL" id="KAH0558981.1"/>
    </source>
</evidence>
<feature type="region of interest" description="Disordered" evidence="6">
    <location>
        <begin position="468"/>
        <end position="499"/>
    </location>
</feature>
<dbReference type="GO" id="GO:0043565">
    <property type="term" value="F:sequence-specific DNA binding"/>
    <property type="evidence" value="ECO:0007669"/>
    <property type="project" value="InterPro"/>
</dbReference>
<evidence type="ECO:0000256" key="3">
    <source>
        <dbReference type="ARBA" id="ARBA00023125"/>
    </source>
</evidence>
<dbReference type="FunFam" id="1.10.10.10:FF:000173">
    <property type="entry name" value="Heat shock transcription factor Hsf1"/>
    <property type="match status" value="1"/>
</dbReference>
<dbReference type="GO" id="GO:0003700">
    <property type="term" value="F:DNA-binding transcription factor activity"/>
    <property type="evidence" value="ECO:0007669"/>
    <property type="project" value="InterPro"/>
</dbReference>
<evidence type="ECO:0000259" key="7">
    <source>
        <dbReference type="SMART" id="SM00415"/>
    </source>
</evidence>
<feature type="compositionally biased region" description="Polar residues" evidence="6">
    <location>
        <begin position="540"/>
        <end position="549"/>
    </location>
</feature>
<feature type="compositionally biased region" description="Polar residues" evidence="6">
    <location>
        <begin position="480"/>
        <end position="495"/>
    </location>
</feature>
<feature type="region of interest" description="Disordered" evidence="6">
    <location>
        <begin position="277"/>
        <end position="349"/>
    </location>
</feature>
<dbReference type="Gene3D" id="1.10.10.10">
    <property type="entry name" value="Winged helix-like DNA-binding domain superfamily/Winged helix DNA-binding domain"/>
    <property type="match status" value="1"/>
</dbReference>
<keyword evidence="9" id="KW-1185">Reference proteome</keyword>
<dbReference type="Pfam" id="PF00447">
    <property type="entry name" value="HSF_DNA-bind"/>
    <property type="match status" value="1"/>
</dbReference>
<dbReference type="InterPro" id="IPR036388">
    <property type="entry name" value="WH-like_DNA-bd_sf"/>
</dbReference>
<feature type="compositionally biased region" description="Polar residues" evidence="6">
    <location>
        <begin position="80"/>
        <end position="89"/>
    </location>
</feature>
<feature type="compositionally biased region" description="Gly residues" evidence="6">
    <location>
        <begin position="332"/>
        <end position="344"/>
    </location>
</feature>
<dbReference type="SMART" id="SM00415">
    <property type="entry name" value="HSF"/>
    <property type="match status" value="1"/>
</dbReference>
<feature type="compositionally biased region" description="Polar residues" evidence="6">
    <location>
        <begin position="764"/>
        <end position="775"/>
    </location>
</feature>
<evidence type="ECO:0000256" key="5">
    <source>
        <dbReference type="RuleBase" id="RU004020"/>
    </source>
</evidence>
<dbReference type="PANTHER" id="PTHR10015">
    <property type="entry name" value="HEAT SHOCK TRANSCRIPTION FACTOR"/>
    <property type="match status" value="1"/>
</dbReference>
<comment type="similarity">
    <text evidence="2 5">Belongs to the HSF family.</text>
</comment>
<feature type="domain" description="HSF-type DNA-binding" evidence="7">
    <location>
        <begin position="169"/>
        <end position="276"/>
    </location>
</feature>
<dbReference type="InterPro" id="IPR000232">
    <property type="entry name" value="HSF_DNA-bd"/>
</dbReference>
<feature type="compositionally biased region" description="Polar residues" evidence="6">
    <location>
        <begin position="99"/>
        <end position="111"/>
    </location>
</feature>
<dbReference type="Proteomes" id="UP000750711">
    <property type="component" value="Unassembled WGS sequence"/>
</dbReference>
<evidence type="ECO:0000313" key="9">
    <source>
        <dbReference type="Proteomes" id="UP000750711"/>
    </source>
</evidence>
<feature type="compositionally biased region" description="Polar residues" evidence="6">
    <location>
        <begin position="15"/>
        <end position="26"/>
    </location>
</feature>
<dbReference type="EMBL" id="JAGHQM010000689">
    <property type="protein sequence ID" value="KAH0558981.1"/>
    <property type="molecule type" value="Genomic_DNA"/>
</dbReference>
<comment type="subcellular location">
    <subcellularLocation>
        <location evidence="1">Nucleus</location>
    </subcellularLocation>
</comment>
<organism evidence="8 9">
    <name type="scientific">Trichoglossum hirsutum</name>
    <dbReference type="NCBI Taxonomy" id="265104"/>
    <lineage>
        <taxon>Eukaryota</taxon>
        <taxon>Fungi</taxon>
        <taxon>Dikarya</taxon>
        <taxon>Ascomycota</taxon>
        <taxon>Pezizomycotina</taxon>
        <taxon>Geoglossomycetes</taxon>
        <taxon>Geoglossales</taxon>
        <taxon>Geoglossaceae</taxon>
        <taxon>Trichoglossum</taxon>
    </lineage>
</organism>
<dbReference type="PANTHER" id="PTHR10015:SF427">
    <property type="entry name" value="HEAT SHOCK FACTOR PROTEIN"/>
    <property type="match status" value="1"/>
</dbReference>
<keyword evidence="3" id="KW-0238">DNA-binding</keyword>
<feature type="region of interest" description="Disordered" evidence="6">
    <location>
        <begin position="80"/>
        <end position="133"/>
    </location>
</feature>